<dbReference type="EMBL" id="JBFNXQ010000193">
    <property type="protein sequence ID" value="MEX5721876.1"/>
    <property type="molecule type" value="Genomic_DNA"/>
</dbReference>
<dbReference type="RefSeq" id="WP_369210664.1">
    <property type="nucleotide sequence ID" value="NZ_JBFNXQ010000193.1"/>
</dbReference>
<organism evidence="1 2">
    <name type="scientific">Geodermatophilus maliterrae</name>
    <dbReference type="NCBI Taxonomy" id="3162531"/>
    <lineage>
        <taxon>Bacteria</taxon>
        <taxon>Bacillati</taxon>
        <taxon>Actinomycetota</taxon>
        <taxon>Actinomycetes</taxon>
        <taxon>Geodermatophilales</taxon>
        <taxon>Geodermatophilaceae</taxon>
        <taxon>Geodermatophilus</taxon>
    </lineage>
</organism>
<comment type="caution">
    <text evidence="1">The sequence shown here is derived from an EMBL/GenBank/DDBJ whole genome shotgun (WGS) entry which is preliminary data.</text>
</comment>
<keyword evidence="2" id="KW-1185">Reference proteome</keyword>
<sequence length="103" mass="10979">MNATHLCACNQQTEAVEWPLAERNQILGLLAKVLEGHRQPGRGGVLVVEMLGSVVESIRQTTESIRPTVQAAVTRCADCGSPMYAGTRCGQCAWEALDKGPAA</sequence>
<gene>
    <name evidence="1" type="ORF">ABQ292_26360</name>
</gene>
<name>A0ABV3XNA9_9ACTN</name>
<evidence type="ECO:0000313" key="2">
    <source>
        <dbReference type="Proteomes" id="UP001560045"/>
    </source>
</evidence>
<evidence type="ECO:0000313" key="1">
    <source>
        <dbReference type="EMBL" id="MEX5721876.1"/>
    </source>
</evidence>
<reference evidence="1 2" key="1">
    <citation type="submission" date="2024-06" db="EMBL/GenBank/DDBJ databases">
        <title>Draft genome sequence of Geodermatophilus badlandi, a novel member of the Geodermatophilaceae isolated from badland sedimentary rocks in the Red desert, Wyoming, USA.</title>
        <authorList>
            <person name="Ben Tekaya S."/>
            <person name="Nouioui I."/>
            <person name="Flores G.M."/>
            <person name="Shaal M.N."/>
            <person name="Bredoire F."/>
            <person name="Basile F."/>
            <person name="Van Diepen L."/>
            <person name="Ward N.L."/>
        </authorList>
    </citation>
    <scope>NUCLEOTIDE SEQUENCE [LARGE SCALE GENOMIC DNA]</scope>
    <source>
        <strain evidence="1 2">WL48A</strain>
    </source>
</reference>
<proteinExistence type="predicted"/>
<accession>A0ABV3XNA9</accession>
<dbReference type="Proteomes" id="UP001560045">
    <property type="component" value="Unassembled WGS sequence"/>
</dbReference>
<protein>
    <submittedName>
        <fullName evidence="1">Uncharacterized protein</fullName>
    </submittedName>
</protein>